<keyword evidence="1" id="KW-0812">Transmembrane</keyword>
<dbReference type="EMBL" id="REGN01004734">
    <property type="protein sequence ID" value="RNA16316.1"/>
    <property type="molecule type" value="Genomic_DNA"/>
</dbReference>
<gene>
    <name evidence="2" type="ORF">BpHYR1_023735</name>
</gene>
<comment type="caution">
    <text evidence="2">The sequence shown here is derived from an EMBL/GenBank/DDBJ whole genome shotgun (WGS) entry which is preliminary data.</text>
</comment>
<reference evidence="2 3" key="1">
    <citation type="journal article" date="2018" name="Sci. Rep.">
        <title>Genomic signatures of local adaptation to the degree of environmental predictability in rotifers.</title>
        <authorList>
            <person name="Franch-Gras L."/>
            <person name="Hahn C."/>
            <person name="Garcia-Roger E.M."/>
            <person name="Carmona M.J."/>
            <person name="Serra M."/>
            <person name="Gomez A."/>
        </authorList>
    </citation>
    <scope>NUCLEOTIDE SEQUENCE [LARGE SCALE GENOMIC DNA]</scope>
    <source>
        <strain evidence="2">HYR1</strain>
    </source>
</reference>
<keyword evidence="3" id="KW-1185">Reference proteome</keyword>
<evidence type="ECO:0000313" key="2">
    <source>
        <dbReference type="EMBL" id="RNA16316.1"/>
    </source>
</evidence>
<protein>
    <submittedName>
        <fullName evidence="2">Uncharacterized protein</fullName>
    </submittedName>
</protein>
<keyword evidence="1" id="KW-0472">Membrane</keyword>
<name>A0A3M7QYB5_BRAPC</name>
<feature type="transmembrane region" description="Helical" evidence="1">
    <location>
        <begin position="30"/>
        <end position="50"/>
    </location>
</feature>
<evidence type="ECO:0000313" key="3">
    <source>
        <dbReference type="Proteomes" id="UP000276133"/>
    </source>
</evidence>
<dbReference type="Proteomes" id="UP000276133">
    <property type="component" value="Unassembled WGS sequence"/>
</dbReference>
<accession>A0A3M7QYB5</accession>
<keyword evidence="1" id="KW-1133">Transmembrane helix</keyword>
<proteinExistence type="predicted"/>
<sequence>MSGIRVNIINFFVFVVVNTGTSIDHESIEFQGLILFLFWLLLIVSTILYISQKIIPSFNSMLSGLYLILVAGESLSSFTFKFSSLESISVEIVTIV</sequence>
<organism evidence="2 3">
    <name type="scientific">Brachionus plicatilis</name>
    <name type="common">Marine rotifer</name>
    <name type="synonym">Brachionus muelleri</name>
    <dbReference type="NCBI Taxonomy" id="10195"/>
    <lineage>
        <taxon>Eukaryota</taxon>
        <taxon>Metazoa</taxon>
        <taxon>Spiralia</taxon>
        <taxon>Gnathifera</taxon>
        <taxon>Rotifera</taxon>
        <taxon>Eurotatoria</taxon>
        <taxon>Monogononta</taxon>
        <taxon>Pseudotrocha</taxon>
        <taxon>Ploima</taxon>
        <taxon>Brachionidae</taxon>
        <taxon>Brachionus</taxon>
    </lineage>
</organism>
<feature type="transmembrane region" description="Helical" evidence="1">
    <location>
        <begin position="62"/>
        <end position="80"/>
    </location>
</feature>
<evidence type="ECO:0000256" key="1">
    <source>
        <dbReference type="SAM" id="Phobius"/>
    </source>
</evidence>
<dbReference type="AlphaFoldDB" id="A0A3M7QYB5"/>